<reference evidence="4" key="1">
    <citation type="journal article" date="2019" name="Int. J. Syst. Evol. Microbiol.">
        <title>The Global Catalogue of Microorganisms (GCM) 10K type strain sequencing project: providing services to taxonomists for standard genome sequencing and annotation.</title>
        <authorList>
            <consortium name="The Broad Institute Genomics Platform"/>
            <consortium name="The Broad Institute Genome Sequencing Center for Infectious Disease"/>
            <person name="Wu L."/>
            <person name="Ma J."/>
        </authorList>
    </citation>
    <scope>NUCLEOTIDE SEQUENCE [LARGE SCALE GENOMIC DNA]</scope>
    <source>
        <strain evidence="4">JCM 16904</strain>
    </source>
</reference>
<keyword evidence="2" id="KW-1133">Transmembrane helix</keyword>
<keyword evidence="1" id="KW-0175">Coiled coil</keyword>
<evidence type="ECO:0000256" key="1">
    <source>
        <dbReference type="SAM" id="Coils"/>
    </source>
</evidence>
<feature type="transmembrane region" description="Helical" evidence="2">
    <location>
        <begin position="12"/>
        <end position="33"/>
    </location>
</feature>
<feature type="coiled-coil region" evidence="1">
    <location>
        <begin position="90"/>
        <end position="124"/>
    </location>
</feature>
<evidence type="ECO:0000256" key="2">
    <source>
        <dbReference type="SAM" id="Phobius"/>
    </source>
</evidence>
<dbReference type="PROSITE" id="PS51257">
    <property type="entry name" value="PROKAR_LIPOPROTEIN"/>
    <property type="match status" value="1"/>
</dbReference>
<organism evidence="3 4">
    <name type="scientific">Nonomuraea antimicrobica</name>
    <dbReference type="NCBI Taxonomy" id="561173"/>
    <lineage>
        <taxon>Bacteria</taxon>
        <taxon>Bacillati</taxon>
        <taxon>Actinomycetota</taxon>
        <taxon>Actinomycetes</taxon>
        <taxon>Streptosporangiales</taxon>
        <taxon>Streptosporangiaceae</taxon>
        <taxon>Nonomuraea</taxon>
    </lineage>
</organism>
<proteinExistence type="predicted"/>
<gene>
    <name evidence="3" type="ORF">GCM10022224_103630</name>
</gene>
<keyword evidence="2" id="KW-0472">Membrane</keyword>
<dbReference type="RefSeq" id="WP_344897595.1">
    <property type="nucleotide sequence ID" value="NZ_BAAAZP010000256.1"/>
</dbReference>
<accession>A0ABP7EM40</accession>
<keyword evidence="2" id="KW-0812">Transmembrane</keyword>
<keyword evidence="4" id="KW-1185">Reference proteome</keyword>
<protein>
    <submittedName>
        <fullName evidence="3">Uncharacterized protein</fullName>
    </submittedName>
</protein>
<evidence type="ECO:0000313" key="3">
    <source>
        <dbReference type="EMBL" id="GAA3721104.1"/>
    </source>
</evidence>
<comment type="caution">
    <text evidence="3">The sequence shown here is derived from an EMBL/GenBank/DDBJ whole genome shotgun (WGS) entry which is preliminary data.</text>
</comment>
<dbReference type="EMBL" id="BAAAZP010000256">
    <property type="protein sequence ID" value="GAA3721104.1"/>
    <property type="molecule type" value="Genomic_DNA"/>
</dbReference>
<name>A0ABP7EM40_9ACTN</name>
<sequence length="210" mass="23736">MITLARSDLLVFFVALVAVGVACFLTGLFTGVTQRPEYERNRMRPLALRRPALLRRTKVRLILDHHREVERLLVERDDARRIVSDQLAQNGELSRQLRAADTQVETLEAQLDLATQEQLHLRRQVEHVADERDLARTQVTLLSTATWGLAESWDRLGSVQYAARELRDLLQLVGLAPHGTIPEEPLILAPLPLASLPWAVMTDPPAPERP</sequence>
<evidence type="ECO:0000313" key="4">
    <source>
        <dbReference type="Proteomes" id="UP001500902"/>
    </source>
</evidence>
<dbReference type="Proteomes" id="UP001500902">
    <property type="component" value="Unassembled WGS sequence"/>
</dbReference>